<comment type="caution">
    <text evidence="1">The sequence shown here is derived from an EMBL/GenBank/DDBJ whole genome shotgun (WGS) entry which is preliminary data.</text>
</comment>
<organism evidence="1 2">
    <name type="scientific">Trichinella murrelli</name>
    <dbReference type="NCBI Taxonomy" id="144512"/>
    <lineage>
        <taxon>Eukaryota</taxon>
        <taxon>Metazoa</taxon>
        <taxon>Ecdysozoa</taxon>
        <taxon>Nematoda</taxon>
        <taxon>Enoplea</taxon>
        <taxon>Dorylaimia</taxon>
        <taxon>Trichinellida</taxon>
        <taxon>Trichinellidae</taxon>
        <taxon>Trichinella</taxon>
    </lineage>
</organism>
<dbReference type="OrthoDB" id="10389479at2759"/>
<proteinExistence type="predicted"/>
<dbReference type="AlphaFoldDB" id="A0A0V0TBT7"/>
<keyword evidence="2" id="KW-1185">Reference proteome</keyword>
<evidence type="ECO:0000313" key="1">
    <source>
        <dbReference type="EMBL" id="KRX36452.1"/>
    </source>
</evidence>
<sequence length="123" mass="13866">MNTSSSCRTTCALTCVQEASQQFTDYILDESSAETVQSLDDQFSSHALQILLNVKVLENAKQNFTTHPITRRTFSQLETLAHRLDEFLNEYLPKAAGKEDMIVCHVFALLADVERFQHSPPGM</sequence>
<dbReference type="EMBL" id="JYDJ01000364">
    <property type="protein sequence ID" value="KRX36452.1"/>
    <property type="molecule type" value="Genomic_DNA"/>
</dbReference>
<accession>A0A0V0TBT7</accession>
<evidence type="ECO:0000313" key="2">
    <source>
        <dbReference type="Proteomes" id="UP000055048"/>
    </source>
</evidence>
<gene>
    <name evidence="1" type="ORF">T05_1004</name>
</gene>
<dbReference type="Proteomes" id="UP000055048">
    <property type="component" value="Unassembled WGS sequence"/>
</dbReference>
<protein>
    <submittedName>
        <fullName evidence="1">Uncharacterized protein</fullName>
    </submittedName>
</protein>
<name>A0A0V0TBT7_9BILA</name>
<reference evidence="1 2" key="1">
    <citation type="submission" date="2015-01" db="EMBL/GenBank/DDBJ databases">
        <title>Evolution of Trichinella species and genotypes.</title>
        <authorList>
            <person name="Korhonen P.K."/>
            <person name="Edoardo P."/>
            <person name="Giuseppe L.R."/>
            <person name="Gasser R.B."/>
        </authorList>
    </citation>
    <scope>NUCLEOTIDE SEQUENCE [LARGE SCALE GENOMIC DNA]</scope>
    <source>
        <strain evidence="1">ISS417</strain>
    </source>
</reference>